<name>A0A073JWH4_9BACI</name>
<gene>
    <name evidence="5" type="ORF">BAMA_04630</name>
</gene>
<sequence length="390" mass="43369">MDFKVSNRILNLPSYLFAHLENLKQEKERNGYSVIDLSVGDPNFPTEGRIVEKMKSSLSDFETHRYPPFRGYKELKESVSNWYKRRFDVEIDPEKEVLILLGSKEGLSHISLSYLDPGDIALAPNPGYPAYAGGIALAGGVLKELPLLEKNNFFPNFSNVSSSVAEKAKLMFLNYPNNPTGAVIDVEKFEEAVSFASENNIIVAHDAAYSEVSFGDYVSPSFLQVKGAKDVGVEFHSFSKTFCMTGWRIGMVVGNAEIINNIAKTKAFVDSGVFGAIQKSASFALDSYGEVSKEIKERYMERIKILKNGLNPLGWEIKEPKAGYFIWTKVPNNLSSMEFCEMLLDKAGVLMTPGVGFGSHGEGYVRISLNVEEEELHAAIKAISKNIYVY</sequence>
<protein>
    <submittedName>
        <fullName evidence="5">Aminotransferase</fullName>
    </submittedName>
</protein>
<proteinExistence type="predicted"/>
<comment type="caution">
    <text evidence="5">The sequence shown here is derived from an EMBL/GenBank/DDBJ whole genome shotgun (WGS) entry which is preliminary data.</text>
</comment>
<evidence type="ECO:0000256" key="1">
    <source>
        <dbReference type="ARBA" id="ARBA00001933"/>
    </source>
</evidence>
<keyword evidence="3 5" id="KW-0808">Transferase</keyword>
<evidence type="ECO:0000256" key="2">
    <source>
        <dbReference type="ARBA" id="ARBA00022576"/>
    </source>
</evidence>
<dbReference type="Pfam" id="PF00155">
    <property type="entry name" value="Aminotran_1_2"/>
    <property type="match status" value="1"/>
</dbReference>
<dbReference type="InterPro" id="IPR015422">
    <property type="entry name" value="PyrdxlP-dep_Trfase_small"/>
</dbReference>
<dbReference type="eggNOG" id="COG0436">
    <property type="taxonomic scope" value="Bacteria"/>
</dbReference>
<dbReference type="SUPFAM" id="SSF53383">
    <property type="entry name" value="PLP-dependent transferases"/>
    <property type="match status" value="1"/>
</dbReference>
<dbReference type="GO" id="GO:0008483">
    <property type="term" value="F:transaminase activity"/>
    <property type="evidence" value="ECO:0007669"/>
    <property type="project" value="UniProtKB-KW"/>
</dbReference>
<dbReference type="Gene3D" id="3.40.640.10">
    <property type="entry name" value="Type I PLP-dependent aspartate aminotransferase-like (Major domain)"/>
    <property type="match status" value="1"/>
</dbReference>
<dbReference type="InterPro" id="IPR015421">
    <property type="entry name" value="PyrdxlP-dep_Trfase_major"/>
</dbReference>
<dbReference type="InterPro" id="IPR004839">
    <property type="entry name" value="Aminotransferase_I/II_large"/>
</dbReference>
<dbReference type="AlphaFoldDB" id="A0A073JWH4"/>
<evidence type="ECO:0000313" key="5">
    <source>
        <dbReference type="EMBL" id="KEK18557.1"/>
    </source>
</evidence>
<dbReference type="RefSeq" id="WP_034640597.1">
    <property type="nucleotide sequence ID" value="NZ_CBCSJC010000014.1"/>
</dbReference>
<evidence type="ECO:0000256" key="3">
    <source>
        <dbReference type="ARBA" id="ARBA00022679"/>
    </source>
</evidence>
<evidence type="ECO:0000313" key="6">
    <source>
        <dbReference type="Proteomes" id="UP000027822"/>
    </source>
</evidence>
<dbReference type="InterPro" id="IPR015424">
    <property type="entry name" value="PyrdxlP-dep_Trfase"/>
</dbReference>
<keyword evidence="6" id="KW-1185">Reference proteome</keyword>
<keyword evidence="2 5" id="KW-0032">Aminotransferase</keyword>
<dbReference type="STRING" id="574376.BAMA_04630"/>
<evidence type="ECO:0000259" key="4">
    <source>
        <dbReference type="Pfam" id="PF00155"/>
    </source>
</evidence>
<dbReference type="PANTHER" id="PTHR42832:SF3">
    <property type="entry name" value="L-GLUTAMINE--4-(METHYLSULFANYL)-2-OXOBUTANOATE AMINOTRANSFERASE"/>
    <property type="match status" value="1"/>
</dbReference>
<dbReference type="GO" id="GO:0030170">
    <property type="term" value="F:pyridoxal phosphate binding"/>
    <property type="evidence" value="ECO:0007669"/>
    <property type="project" value="InterPro"/>
</dbReference>
<dbReference type="InterPro" id="IPR050881">
    <property type="entry name" value="LL-DAP_aminotransferase"/>
</dbReference>
<dbReference type="OrthoDB" id="9802328at2"/>
<dbReference type="PANTHER" id="PTHR42832">
    <property type="entry name" value="AMINO ACID AMINOTRANSFERASE"/>
    <property type="match status" value="1"/>
</dbReference>
<dbReference type="EMBL" id="JOTN01000013">
    <property type="protein sequence ID" value="KEK18557.1"/>
    <property type="molecule type" value="Genomic_DNA"/>
</dbReference>
<dbReference type="Proteomes" id="UP000027822">
    <property type="component" value="Unassembled WGS sequence"/>
</dbReference>
<dbReference type="Gene3D" id="3.90.1150.10">
    <property type="entry name" value="Aspartate Aminotransferase, domain 1"/>
    <property type="match status" value="1"/>
</dbReference>
<feature type="domain" description="Aminotransferase class I/classII large" evidence="4">
    <location>
        <begin position="34"/>
        <end position="383"/>
    </location>
</feature>
<dbReference type="NCBIfam" id="NF006756">
    <property type="entry name" value="PRK09276.1"/>
    <property type="match status" value="1"/>
</dbReference>
<dbReference type="CDD" id="cd00609">
    <property type="entry name" value="AAT_like"/>
    <property type="match status" value="1"/>
</dbReference>
<organism evidence="5 6">
    <name type="scientific">Bacillus manliponensis</name>
    <dbReference type="NCBI Taxonomy" id="574376"/>
    <lineage>
        <taxon>Bacteria</taxon>
        <taxon>Bacillati</taxon>
        <taxon>Bacillota</taxon>
        <taxon>Bacilli</taxon>
        <taxon>Bacillales</taxon>
        <taxon>Bacillaceae</taxon>
        <taxon>Bacillus</taxon>
        <taxon>Bacillus cereus group</taxon>
    </lineage>
</organism>
<accession>A0A073JWH4</accession>
<reference evidence="5 6" key="1">
    <citation type="submission" date="2014-06" db="EMBL/GenBank/DDBJ databases">
        <title>Draft genome sequence of Bacillus manliponensis JCM 15802 (MCCC 1A00708).</title>
        <authorList>
            <person name="Lai Q."/>
            <person name="Liu Y."/>
            <person name="Shao Z."/>
        </authorList>
    </citation>
    <scope>NUCLEOTIDE SEQUENCE [LARGE SCALE GENOMIC DNA]</scope>
    <source>
        <strain evidence="5 6">JCM 15802</strain>
    </source>
</reference>
<comment type="cofactor">
    <cofactor evidence="1">
        <name>pyridoxal 5'-phosphate</name>
        <dbReference type="ChEBI" id="CHEBI:597326"/>
    </cofactor>
</comment>